<feature type="region of interest" description="Disordered" evidence="1">
    <location>
        <begin position="1"/>
        <end position="35"/>
    </location>
</feature>
<proteinExistence type="predicted"/>
<name>A0A0D2M8Q9_HYPSF</name>
<accession>A0A0D2M8Q9</accession>
<keyword evidence="3" id="KW-1185">Reference proteome</keyword>
<dbReference type="AlphaFoldDB" id="A0A0D2M8Q9"/>
<dbReference type="OMA" id="AINIQWR"/>
<organism evidence="2 3">
    <name type="scientific">Hypholoma sublateritium (strain FD-334 SS-4)</name>
    <dbReference type="NCBI Taxonomy" id="945553"/>
    <lineage>
        <taxon>Eukaryota</taxon>
        <taxon>Fungi</taxon>
        <taxon>Dikarya</taxon>
        <taxon>Basidiomycota</taxon>
        <taxon>Agaricomycotina</taxon>
        <taxon>Agaricomycetes</taxon>
        <taxon>Agaricomycetidae</taxon>
        <taxon>Agaricales</taxon>
        <taxon>Agaricineae</taxon>
        <taxon>Strophariaceae</taxon>
        <taxon>Hypholoma</taxon>
    </lineage>
</organism>
<protein>
    <submittedName>
        <fullName evidence="2">Uncharacterized protein</fullName>
    </submittedName>
</protein>
<gene>
    <name evidence="2" type="ORF">HYPSUDRAFT_143427</name>
</gene>
<evidence type="ECO:0000313" key="2">
    <source>
        <dbReference type="EMBL" id="KJA19678.1"/>
    </source>
</evidence>
<evidence type="ECO:0000313" key="3">
    <source>
        <dbReference type="Proteomes" id="UP000054270"/>
    </source>
</evidence>
<reference evidence="3" key="1">
    <citation type="submission" date="2014-04" db="EMBL/GenBank/DDBJ databases">
        <title>Evolutionary Origins and Diversification of the Mycorrhizal Mutualists.</title>
        <authorList>
            <consortium name="DOE Joint Genome Institute"/>
            <consortium name="Mycorrhizal Genomics Consortium"/>
            <person name="Kohler A."/>
            <person name="Kuo A."/>
            <person name="Nagy L.G."/>
            <person name="Floudas D."/>
            <person name="Copeland A."/>
            <person name="Barry K.W."/>
            <person name="Cichocki N."/>
            <person name="Veneault-Fourrey C."/>
            <person name="LaButti K."/>
            <person name="Lindquist E.A."/>
            <person name="Lipzen A."/>
            <person name="Lundell T."/>
            <person name="Morin E."/>
            <person name="Murat C."/>
            <person name="Riley R."/>
            <person name="Ohm R."/>
            <person name="Sun H."/>
            <person name="Tunlid A."/>
            <person name="Henrissat B."/>
            <person name="Grigoriev I.V."/>
            <person name="Hibbett D.S."/>
            <person name="Martin F."/>
        </authorList>
    </citation>
    <scope>NUCLEOTIDE SEQUENCE [LARGE SCALE GENOMIC DNA]</scope>
    <source>
        <strain evidence="3">FD-334 SS-4</strain>
    </source>
</reference>
<dbReference type="EMBL" id="KN817575">
    <property type="protein sequence ID" value="KJA19678.1"/>
    <property type="molecule type" value="Genomic_DNA"/>
</dbReference>
<dbReference type="OrthoDB" id="3068856at2759"/>
<evidence type="ECO:0000256" key="1">
    <source>
        <dbReference type="SAM" id="MobiDB-lite"/>
    </source>
</evidence>
<dbReference type="Proteomes" id="UP000054270">
    <property type="component" value="Unassembled WGS sequence"/>
</dbReference>
<sequence length="203" mass="22719">MTLGRNGTRKKGRSAGLSSSRHVHHLSMSQSSSGVVIPRRESLTAINIQWRQRQERLDHQQSHNGMTPTQMREITAIQSNLAANLPEDGSEDGWMDIGDVLTGQTVLDISHAGGEFTEMVDLAEDMLQTSKRQVYRTRDYRTCRDHTERRTQAFATQMPALKSAYMAWMLSIGDQGMGKDYKLPVNTIVEGVSSAFVVDIYGM</sequence>